<dbReference type="AlphaFoldDB" id="A0AA36HXD8"/>
<protein>
    <recommendedName>
        <fullName evidence="1">Mut7-C RNAse domain-containing protein</fullName>
    </recommendedName>
</protein>
<name>A0AA36HXD8_9DINO</name>
<dbReference type="GO" id="GO:0000175">
    <property type="term" value="F:3'-5'-RNA exonuclease activity"/>
    <property type="evidence" value="ECO:0007669"/>
    <property type="project" value="TreeGrafter"/>
</dbReference>
<evidence type="ECO:0000259" key="1">
    <source>
        <dbReference type="Pfam" id="PF01927"/>
    </source>
</evidence>
<feature type="domain" description="Mut7-C RNAse" evidence="1">
    <location>
        <begin position="249"/>
        <end position="399"/>
    </location>
</feature>
<dbReference type="Proteomes" id="UP001178507">
    <property type="component" value="Unassembled WGS sequence"/>
</dbReference>
<keyword evidence="3" id="KW-1185">Reference proteome</keyword>
<dbReference type="InterPro" id="IPR002782">
    <property type="entry name" value="Mut7-C_RNAse_dom"/>
</dbReference>
<dbReference type="SUPFAM" id="SSF56219">
    <property type="entry name" value="DNase I-like"/>
    <property type="match status" value="1"/>
</dbReference>
<dbReference type="PANTHER" id="PTHR12121:SF36">
    <property type="entry name" value="ENDONUCLEASE_EXONUCLEASE_PHOSPHATASE DOMAIN-CONTAINING PROTEIN"/>
    <property type="match status" value="1"/>
</dbReference>
<dbReference type="Gene3D" id="3.60.10.10">
    <property type="entry name" value="Endonuclease/exonuclease/phosphatase"/>
    <property type="match status" value="2"/>
</dbReference>
<dbReference type="PANTHER" id="PTHR12121">
    <property type="entry name" value="CARBON CATABOLITE REPRESSOR PROTEIN 4"/>
    <property type="match status" value="1"/>
</dbReference>
<evidence type="ECO:0000313" key="2">
    <source>
        <dbReference type="EMBL" id="CAJ1377120.1"/>
    </source>
</evidence>
<dbReference type="InterPro" id="IPR050410">
    <property type="entry name" value="CCR4/nocturin_mRNA_transcr"/>
</dbReference>
<accession>A0AA36HXD8</accession>
<reference evidence="2" key="1">
    <citation type="submission" date="2023-08" db="EMBL/GenBank/DDBJ databases">
        <authorList>
            <person name="Chen Y."/>
            <person name="Shah S."/>
            <person name="Dougan E. K."/>
            <person name="Thang M."/>
            <person name="Chan C."/>
        </authorList>
    </citation>
    <scope>NUCLEOTIDE SEQUENCE</scope>
</reference>
<evidence type="ECO:0000313" key="3">
    <source>
        <dbReference type="Proteomes" id="UP001178507"/>
    </source>
</evidence>
<proteinExistence type="predicted"/>
<sequence length="546" mass="60734">MDSADLRFLGLGAAFNGPALELQRRVRPPLQPPVPLRFSGHRGLRFCTWNVLAPSYALHKSFPDVDREHLKTAHRLPLQREVLAQVDADVFCLQEIENSEQWQEHLAGLGYGTAFAPRPNRADGCLIAWRLNRLKCCGQLLVDFDEVLASQSLAPAVFARFARKNVALVVELDLGDARFLVATTHLYWGSEHEDVRVWQLQTLLEAASSFGHQPLALCGDLNLLPGGDAYKLLRNGSLDVPQRFQNVERFLVDRDISKAAKPLRLLGLDVVVESPEERLQRPEAAQGLRAAKLPVVTRAARERRVLVSASKRLVVRADAALAYFLDARDFERSLAQLCVDLSVDLGEEHFFTRCVKCNGRVFPLADTAQENERAAAFGAPGSVPLFTCAQCGQIYWFSHDEGSASARARLQVETLVKLVGQLKTESTGDVHKDTQDGSAEFLRNGGGRLRHDWKLCSAYEDVELQSEAVVSNSKYGFHGCIDYIWLSSDFCPQGRLQLPTCCQLQEDPEKPLPSLVSRGWPSDHWPLASDLGLRKKACGLSHVLEK</sequence>
<dbReference type="EMBL" id="CAUJNA010000446">
    <property type="protein sequence ID" value="CAJ1377120.1"/>
    <property type="molecule type" value="Genomic_DNA"/>
</dbReference>
<dbReference type="InterPro" id="IPR036691">
    <property type="entry name" value="Endo/exonu/phosph_ase_sf"/>
</dbReference>
<dbReference type="Pfam" id="PF01927">
    <property type="entry name" value="Mut7-C"/>
    <property type="match status" value="1"/>
</dbReference>
<organism evidence="2 3">
    <name type="scientific">Effrenium voratum</name>
    <dbReference type="NCBI Taxonomy" id="2562239"/>
    <lineage>
        <taxon>Eukaryota</taxon>
        <taxon>Sar</taxon>
        <taxon>Alveolata</taxon>
        <taxon>Dinophyceae</taxon>
        <taxon>Suessiales</taxon>
        <taxon>Symbiodiniaceae</taxon>
        <taxon>Effrenium</taxon>
    </lineage>
</organism>
<gene>
    <name evidence="2" type="ORF">EVOR1521_LOCUS6009</name>
</gene>
<comment type="caution">
    <text evidence="2">The sequence shown here is derived from an EMBL/GenBank/DDBJ whole genome shotgun (WGS) entry which is preliminary data.</text>
</comment>